<feature type="transmembrane region" description="Helical" evidence="7">
    <location>
        <begin position="242"/>
        <end position="261"/>
    </location>
</feature>
<feature type="transmembrane region" description="Helical" evidence="7">
    <location>
        <begin position="207"/>
        <end position="230"/>
    </location>
</feature>
<sequence length="390" mass="44518">MLKLIKDNKKIFLSYLFATGIGDGLFFIGVGKILSTKLNLFLGVSLLFILNEVSKLLFQFIFSSIDKKLSMKKAIVFSEIFQSIFLISVVIFSFDIFSSQILILSLIILNFFDGLSKIAEFNLTLKIFSKDDRKKFNSYITTINQSSRIIGFIIGGLIINNSRYELLFLLNSFSFLISCLFASLMKVEDTEITVRNSWKELLNKENYYILIYTFLIGTNTIILSSNSILGFNLSVSNTSQTILYQIANAVGSTIATLIISNIFKKMNKNENKIILLGITLQGILFFFFNLLNEYEKVVVFILISTISFINLSIYITKLQDYAETKFGSKAYPLRQLSRSILNLFGVTSLTYLAFTFKINYQTIVSFFCFFVVIINAFLIKNKIITYIVEN</sequence>
<evidence type="ECO:0000256" key="4">
    <source>
        <dbReference type="ARBA" id="ARBA00022692"/>
    </source>
</evidence>
<evidence type="ECO:0000313" key="9">
    <source>
        <dbReference type="Proteomes" id="UP000229011"/>
    </source>
</evidence>
<comment type="caution">
    <text evidence="8">The sequence shown here is derived from an EMBL/GenBank/DDBJ whole genome shotgun (WGS) entry which is preliminary data.</text>
</comment>
<feature type="transmembrane region" description="Helical" evidence="7">
    <location>
        <begin position="273"/>
        <end position="291"/>
    </location>
</feature>
<feature type="transmembrane region" description="Helical" evidence="7">
    <location>
        <begin position="166"/>
        <end position="187"/>
    </location>
</feature>
<accession>A0A2G9EI61</accession>
<evidence type="ECO:0000256" key="2">
    <source>
        <dbReference type="ARBA" id="ARBA00022448"/>
    </source>
</evidence>
<feature type="transmembrane region" description="Helical" evidence="7">
    <location>
        <begin position="139"/>
        <end position="160"/>
    </location>
</feature>
<keyword evidence="2" id="KW-0813">Transport</keyword>
<keyword evidence="6 7" id="KW-0472">Membrane</keyword>
<feature type="transmembrane region" description="Helical" evidence="7">
    <location>
        <begin position="40"/>
        <end position="62"/>
    </location>
</feature>
<feature type="transmembrane region" description="Helical" evidence="7">
    <location>
        <begin position="74"/>
        <end position="94"/>
    </location>
</feature>
<evidence type="ECO:0000256" key="5">
    <source>
        <dbReference type="ARBA" id="ARBA00022989"/>
    </source>
</evidence>
<dbReference type="PANTHER" id="PTHR43266">
    <property type="entry name" value="MACROLIDE-EFFLUX PROTEIN"/>
    <property type="match status" value="1"/>
</dbReference>
<dbReference type="GO" id="GO:0022857">
    <property type="term" value="F:transmembrane transporter activity"/>
    <property type="evidence" value="ECO:0007669"/>
    <property type="project" value="InterPro"/>
</dbReference>
<keyword evidence="4 7" id="KW-0812">Transmembrane</keyword>
<evidence type="ECO:0000313" key="8">
    <source>
        <dbReference type="EMBL" id="PIM80578.1"/>
    </source>
</evidence>
<feature type="transmembrane region" description="Helical" evidence="7">
    <location>
        <begin position="336"/>
        <end position="354"/>
    </location>
</feature>
<feature type="transmembrane region" description="Helical" evidence="7">
    <location>
        <begin position="297"/>
        <end position="315"/>
    </location>
</feature>
<feature type="transmembrane region" description="Helical" evidence="7">
    <location>
        <begin position="100"/>
        <end position="119"/>
    </location>
</feature>
<protein>
    <submittedName>
        <fullName evidence="8">Transporter</fullName>
    </submittedName>
</protein>
<keyword evidence="3" id="KW-1003">Cell membrane</keyword>
<organism evidence="8 9">
    <name type="scientific">Fusobacterium pseudoperiodonticum</name>
    <dbReference type="NCBI Taxonomy" id="2663009"/>
    <lineage>
        <taxon>Bacteria</taxon>
        <taxon>Fusobacteriati</taxon>
        <taxon>Fusobacteriota</taxon>
        <taxon>Fusobacteriia</taxon>
        <taxon>Fusobacteriales</taxon>
        <taxon>Fusobacteriaceae</taxon>
        <taxon>Fusobacterium</taxon>
    </lineage>
</organism>
<dbReference type="EMBL" id="PEQY01000001">
    <property type="protein sequence ID" value="PIM80578.1"/>
    <property type="molecule type" value="Genomic_DNA"/>
</dbReference>
<gene>
    <name evidence="8" type="ORF">CTM71_09500</name>
</gene>
<name>A0A2G9EI61_9FUSO</name>
<dbReference type="GO" id="GO:0005886">
    <property type="term" value="C:plasma membrane"/>
    <property type="evidence" value="ECO:0007669"/>
    <property type="project" value="UniProtKB-SubCell"/>
</dbReference>
<dbReference type="Gene3D" id="1.20.1250.20">
    <property type="entry name" value="MFS general substrate transporter like domains"/>
    <property type="match status" value="1"/>
</dbReference>
<evidence type="ECO:0000256" key="6">
    <source>
        <dbReference type="ARBA" id="ARBA00023136"/>
    </source>
</evidence>
<evidence type="ECO:0000256" key="7">
    <source>
        <dbReference type="SAM" id="Phobius"/>
    </source>
</evidence>
<feature type="transmembrane region" description="Helical" evidence="7">
    <location>
        <begin position="12"/>
        <end position="34"/>
    </location>
</feature>
<proteinExistence type="predicted"/>
<dbReference type="Pfam" id="PF07690">
    <property type="entry name" value="MFS_1"/>
    <property type="match status" value="1"/>
</dbReference>
<reference evidence="8 9" key="1">
    <citation type="submission" date="2017-11" db="EMBL/GenBank/DDBJ databases">
        <title>Genome sequencing of Fusobacterium periodonticum KCOM 1259.</title>
        <authorList>
            <person name="Kook J.-K."/>
            <person name="Park S.-N."/>
            <person name="Lim Y.K."/>
        </authorList>
    </citation>
    <scope>NUCLEOTIDE SEQUENCE [LARGE SCALE GENOMIC DNA]</scope>
    <source>
        <strain evidence="8 9">KCOM 1259</strain>
    </source>
</reference>
<dbReference type="RefSeq" id="WP_099959178.1">
    <property type="nucleotide sequence ID" value="NZ_PEQY01000001.1"/>
</dbReference>
<dbReference type="GeneID" id="93328665"/>
<dbReference type="InterPro" id="IPR011701">
    <property type="entry name" value="MFS"/>
</dbReference>
<comment type="subcellular location">
    <subcellularLocation>
        <location evidence="1">Cell membrane</location>
        <topology evidence="1">Multi-pass membrane protein</topology>
    </subcellularLocation>
</comment>
<dbReference type="SUPFAM" id="SSF103473">
    <property type="entry name" value="MFS general substrate transporter"/>
    <property type="match status" value="1"/>
</dbReference>
<dbReference type="PANTHER" id="PTHR43266:SF10">
    <property type="entry name" value="BACILYSIN EXPORTER BACE-RELATED"/>
    <property type="match status" value="1"/>
</dbReference>
<keyword evidence="5 7" id="KW-1133">Transmembrane helix</keyword>
<evidence type="ECO:0000256" key="3">
    <source>
        <dbReference type="ARBA" id="ARBA00022475"/>
    </source>
</evidence>
<dbReference type="Proteomes" id="UP000229011">
    <property type="component" value="Unassembled WGS sequence"/>
</dbReference>
<dbReference type="AlphaFoldDB" id="A0A2G9EI61"/>
<dbReference type="InterPro" id="IPR036259">
    <property type="entry name" value="MFS_trans_sf"/>
</dbReference>
<evidence type="ECO:0000256" key="1">
    <source>
        <dbReference type="ARBA" id="ARBA00004651"/>
    </source>
</evidence>
<feature type="transmembrane region" description="Helical" evidence="7">
    <location>
        <begin position="360"/>
        <end position="379"/>
    </location>
</feature>